<dbReference type="InterPro" id="IPR041118">
    <property type="entry name" value="Rx_N"/>
</dbReference>
<dbReference type="Proteomes" id="UP000636709">
    <property type="component" value="Unassembled WGS sequence"/>
</dbReference>
<evidence type="ECO:0000259" key="9">
    <source>
        <dbReference type="Pfam" id="PF23559"/>
    </source>
</evidence>
<evidence type="ECO:0000256" key="3">
    <source>
        <dbReference type="ARBA" id="ARBA00022737"/>
    </source>
</evidence>
<organism evidence="11 12">
    <name type="scientific">Digitaria exilis</name>
    <dbReference type="NCBI Taxonomy" id="1010633"/>
    <lineage>
        <taxon>Eukaryota</taxon>
        <taxon>Viridiplantae</taxon>
        <taxon>Streptophyta</taxon>
        <taxon>Embryophyta</taxon>
        <taxon>Tracheophyta</taxon>
        <taxon>Spermatophyta</taxon>
        <taxon>Magnoliopsida</taxon>
        <taxon>Liliopsida</taxon>
        <taxon>Poales</taxon>
        <taxon>Poaceae</taxon>
        <taxon>PACMAD clade</taxon>
        <taxon>Panicoideae</taxon>
        <taxon>Panicodae</taxon>
        <taxon>Paniceae</taxon>
        <taxon>Anthephorinae</taxon>
        <taxon>Digitaria</taxon>
    </lineage>
</organism>
<dbReference type="OrthoDB" id="675227at2759"/>
<dbReference type="GO" id="GO:0009626">
    <property type="term" value="P:plant-type hypersensitive response"/>
    <property type="evidence" value="ECO:0007669"/>
    <property type="project" value="UniProtKB-ARBA"/>
</dbReference>
<feature type="domain" description="Disease resistance R13L4/SHOC-2-like LRR" evidence="10">
    <location>
        <begin position="835"/>
        <end position="1092"/>
    </location>
</feature>
<proteinExistence type="inferred from homology"/>
<dbReference type="GO" id="GO:0043531">
    <property type="term" value="F:ADP binding"/>
    <property type="evidence" value="ECO:0007669"/>
    <property type="project" value="InterPro"/>
</dbReference>
<accession>A0A835E0Y2</accession>
<evidence type="ECO:0000313" key="12">
    <source>
        <dbReference type="Proteomes" id="UP000636709"/>
    </source>
</evidence>
<dbReference type="InterPro" id="IPR042197">
    <property type="entry name" value="Apaf_helical"/>
</dbReference>
<keyword evidence="5" id="KW-0611">Plant defense</keyword>
<dbReference type="SUPFAM" id="SSF52540">
    <property type="entry name" value="P-loop containing nucleoside triphosphate hydrolases"/>
    <property type="match status" value="2"/>
</dbReference>
<dbReference type="GO" id="GO:0002758">
    <property type="term" value="P:innate immune response-activating signaling pathway"/>
    <property type="evidence" value="ECO:0007669"/>
    <property type="project" value="UniProtKB-ARBA"/>
</dbReference>
<dbReference type="Gene3D" id="3.40.50.300">
    <property type="entry name" value="P-loop containing nucleotide triphosphate hydrolases"/>
    <property type="match status" value="2"/>
</dbReference>
<keyword evidence="2" id="KW-0433">Leucine-rich repeat</keyword>
<dbReference type="Pfam" id="PF23598">
    <property type="entry name" value="LRR_14"/>
    <property type="match status" value="2"/>
</dbReference>
<evidence type="ECO:0000259" key="8">
    <source>
        <dbReference type="Pfam" id="PF18052"/>
    </source>
</evidence>
<evidence type="ECO:0000256" key="4">
    <source>
        <dbReference type="ARBA" id="ARBA00022741"/>
    </source>
</evidence>
<dbReference type="Gene3D" id="1.10.8.430">
    <property type="entry name" value="Helical domain of apoptotic protease-activating factors"/>
    <property type="match status" value="1"/>
</dbReference>
<comment type="caution">
    <text evidence="11">The sequence shown here is derived from an EMBL/GenBank/DDBJ whole genome shotgun (WGS) entry which is preliminary data.</text>
</comment>
<dbReference type="FunFam" id="1.10.10.10:FF:000322">
    <property type="entry name" value="Probable disease resistance protein At1g63360"/>
    <property type="match status" value="1"/>
</dbReference>
<dbReference type="EMBL" id="JACEFO010002617">
    <property type="protein sequence ID" value="KAF8653862.1"/>
    <property type="molecule type" value="Genomic_DNA"/>
</dbReference>
<feature type="domain" description="NB-ARC" evidence="7">
    <location>
        <begin position="152"/>
        <end position="309"/>
    </location>
</feature>
<keyword evidence="12" id="KW-1185">Reference proteome</keyword>
<dbReference type="Gene3D" id="1.10.10.10">
    <property type="entry name" value="Winged helix-like DNA-binding domain superfamily/Winged helix DNA-binding domain"/>
    <property type="match status" value="1"/>
</dbReference>
<keyword evidence="6" id="KW-0175">Coiled coil</keyword>
<keyword evidence="3" id="KW-0677">Repeat</keyword>
<feature type="domain" description="NB-ARC" evidence="7">
    <location>
        <begin position="377"/>
        <end position="470"/>
    </location>
</feature>
<name>A0A835E0Y2_9POAL</name>
<evidence type="ECO:0008006" key="13">
    <source>
        <dbReference type="Google" id="ProtNLM"/>
    </source>
</evidence>
<dbReference type="InterPro" id="IPR027417">
    <property type="entry name" value="P-loop_NTPase"/>
</dbReference>
<dbReference type="PANTHER" id="PTHR23155">
    <property type="entry name" value="DISEASE RESISTANCE PROTEIN RP"/>
    <property type="match status" value="1"/>
</dbReference>
<reference evidence="11" key="1">
    <citation type="submission" date="2020-07" db="EMBL/GenBank/DDBJ databases">
        <title>Genome sequence and genetic diversity analysis of an under-domesticated orphan crop, white fonio (Digitaria exilis).</title>
        <authorList>
            <person name="Bennetzen J.L."/>
            <person name="Chen S."/>
            <person name="Ma X."/>
            <person name="Wang X."/>
            <person name="Yssel A.E.J."/>
            <person name="Chaluvadi S.R."/>
            <person name="Johnson M."/>
            <person name="Gangashetty P."/>
            <person name="Hamidou F."/>
            <person name="Sanogo M.D."/>
            <person name="Zwaenepoel A."/>
            <person name="Wallace J."/>
            <person name="Van De Peer Y."/>
            <person name="Van Deynze A."/>
        </authorList>
    </citation>
    <scope>NUCLEOTIDE SEQUENCE</scope>
    <source>
        <tissue evidence="11">Leaves</tissue>
    </source>
</reference>
<evidence type="ECO:0000313" key="11">
    <source>
        <dbReference type="EMBL" id="KAF8653862.1"/>
    </source>
</evidence>
<dbReference type="Gene3D" id="1.20.5.4130">
    <property type="match status" value="1"/>
</dbReference>
<dbReference type="Pfam" id="PF23559">
    <property type="entry name" value="WHD_DRP"/>
    <property type="match status" value="1"/>
</dbReference>
<feature type="domain" description="Disease resistance N-terminal" evidence="8">
    <location>
        <begin position="16"/>
        <end position="94"/>
    </location>
</feature>
<feature type="domain" description="Disease resistance R13L4/SHOC-2-like LRR" evidence="10">
    <location>
        <begin position="682"/>
        <end position="782"/>
    </location>
</feature>
<feature type="domain" description="Disease resistance protein winged helix" evidence="9">
    <location>
        <begin position="559"/>
        <end position="631"/>
    </location>
</feature>
<sequence length="1097" mass="124387">MEATAVSVGKAVLDGVLGYTKSAIAEEVAWQLGIECDQAFIRDELQMMQAFLMAAHEDQDGHKVINTWVKQVRDVAYDVEDCLQYFAIRLGKSSWWCIPCTLLERHHLAKQMKELRAKVEDVSQRNMRYRLIKGSDAKTAISTRQYSIAMDDMDLKVISVWGTSGVLGQTAVIKRVYDDLKTTKRFGCYAWIRIMHPFNPLEFLQCIMRQFFVEYLEEAGKTQEKTTLGAQVLKKMGMIRQDALVAEFNKHVNEKSYLIVLNDLSNIEEWDWIKTYFPNNKKGSRIIVSTGQAEIASLCTEQDCVVSELKQSFVDQDIFAFCDKAPMTNWSEGALLMVEQLLVHWGNLSSSVERKKEQGTEPSSEKDNIDFRRSTRKEIESMITEELIKELTKLLKGKRCLIVLDDLSSVVEWDLIKQNFAILDKKSRIIVTTREENIAKHCSNKEEIIMLKVLEENDALDLFTKKVFKGAADFHKHPELIKESKLILKKCSGLPLAIVIIGGFLAKQPKTPVEWKKLNEHINAELEINSELGTIKNVLVQSYDGLPYHLKYCFLYLSIFSEDYSISRRRLVHRWTAEGYSSEVRGKPMGEIADSYFMELIDRSMILPSQQSVSSRKGIDSCKVHDLMREISISKSMEENLVFRLEAGCSLNTQGIVRHLTINSNWEGDKGEFESTVNLSRIRSLTVYGKWRRFFISEKMTFLRVLDLENTIGLSDHHLEKIGRLLLLRYLSLRGCKGIFLLPNSLGNLQQLQTLDIAYTRIIKLPKTITKLRKLQYIHAGRLGISDSYKELVEDLPKLAQAKLCLLALHSTGFCVPCCTSPFRSFLTRRLNPCGVVVPRGFGKLRTLHTVGVVDIAGGPTILKYIRAFTRLRKFAVTGINKKNCQEFCSALSAVSSLESLTLHSEGKPGLHGCLDGVSSPPENLQSLKLVGNLVKLPEWIGMLHNLVKLKLHNTWLSDTDGTIQIIGELPNLAILGLLMKSFHDELLRLTFSPEAFLSLMVIELDYVDSVSLVVFEEGAMPLVVFAEGTMPLVVFEEGAVPKLELLLMKEGSPWVRGLSFVQSLKEVQLRGHEEFFVDALRNLLSTHPSKPILKTL</sequence>
<dbReference type="Pfam" id="PF00931">
    <property type="entry name" value="NB-ARC"/>
    <property type="match status" value="2"/>
</dbReference>
<comment type="similarity">
    <text evidence="1">Belongs to the disease resistance NB-LRR family.</text>
</comment>
<dbReference type="SUPFAM" id="SSF52047">
    <property type="entry name" value="RNI-like"/>
    <property type="match status" value="1"/>
</dbReference>
<protein>
    <recommendedName>
        <fullName evidence="13">Disease resistance protein RPM1</fullName>
    </recommendedName>
</protein>
<dbReference type="AlphaFoldDB" id="A0A835E0Y2"/>
<dbReference type="PANTHER" id="PTHR23155:SF1114">
    <property type="entry name" value="OS02G0475500 PROTEIN"/>
    <property type="match status" value="1"/>
</dbReference>
<dbReference type="InterPro" id="IPR032675">
    <property type="entry name" value="LRR_dom_sf"/>
</dbReference>
<dbReference type="InterPro" id="IPR036388">
    <property type="entry name" value="WH-like_DNA-bd_sf"/>
</dbReference>
<evidence type="ECO:0000259" key="7">
    <source>
        <dbReference type="Pfam" id="PF00931"/>
    </source>
</evidence>
<dbReference type="InterPro" id="IPR055414">
    <property type="entry name" value="LRR_R13L4/SHOC2-like"/>
</dbReference>
<evidence type="ECO:0000256" key="1">
    <source>
        <dbReference type="ARBA" id="ARBA00008894"/>
    </source>
</evidence>
<dbReference type="InterPro" id="IPR038005">
    <property type="entry name" value="RX-like_CC"/>
</dbReference>
<dbReference type="PRINTS" id="PR00364">
    <property type="entry name" value="DISEASERSIST"/>
</dbReference>
<evidence type="ECO:0000256" key="5">
    <source>
        <dbReference type="ARBA" id="ARBA00022821"/>
    </source>
</evidence>
<evidence type="ECO:0000259" key="10">
    <source>
        <dbReference type="Pfam" id="PF23598"/>
    </source>
</evidence>
<dbReference type="InterPro" id="IPR044974">
    <property type="entry name" value="Disease_R_plants"/>
</dbReference>
<evidence type="ECO:0000256" key="2">
    <source>
        <dbReference type="ARBA" id="ARBA00022614"/>
    </source>
</evidence>
<dbReference type="InterPro" id="IPR058922">
    <property type="entry name" value="WHD_DRP"/>
</dbReference>
<dbReference type="GO" id="GO:0042742">
    <property type="term" value="P:defense response to bacterium"/>
    <property type="evidence" value="ECO:0007669"/>
    <property type="project" value="UniProtKB-ARBA"/>
</dbReference>
<keyword evidence="4" id="KW-0547">Nucleotide-binding</keyword>
<gene>
    <name evidence="11" type="ORF">HU200_061991</name>
</gene>
<dbReference type="CDD" id="cd14798">
    <property type="entry name" value="RX-CC_like"/>
    <property type="match status" value="1"/>
</dbReference>
<evidence type="ECO:0000256" key="6">
    <source>
        <dbReference type="ARBA" id="ARBA00023054"/>
    </source>
</evidence>
<dbReference type="Pfam" id="PF18052">
    <property type="entry name" value="Rx_N"/>
    <property type="match status" value="1"/>
</dbReference>
<dbReference type="InterPro" id="IPR002182">
    <property type="entry name" value="NB-ARC"/>
</dbReference>
<dbReference type="Gene3D" id="3.80.10.10">
    <property type="entry name" value="Ribonuclease Inhibitor"/>
    <property type="match status" value="1"/>
</dbReference>